<dbReference type="Proteomes" id="UP000694569">
    <property type="component" value="Unplaced"/>
</dbReference>
<dbReference type="SMART" id="SM00060">
    <property type="entry name" value="FN3"/>
    <property type="match status" value="3"/>
</dbReference>
<dbReference type="CDD" id="cd00063">
    <property type="entry name" value="FN3"/>
    <property type="match status" value="2"/>
</dbReference>
<keyword evidence="7 10" id="KW-0472">Membrane</keyword>
<evidence type="ECO:0000256" key="8">
    <source>
        <dbReference type="ARBA" id="ARBA00023170"/>
    </source>
</evidence>
<protein>
    <recommendedName>
        <fullName evidence="11">Fibronectin type-III domain-containing protein</fullName>
    </recommendedName>
</protein>
<dbReference type="PROSITE" id="PS50853">
    <property type="entry name" value="FN3"/>
    <property type="match status" value="2"/>
</dbReference>
<evidence type="ECO:0000313" key="13">
    <source>
        <dbReference type="Proteomes" id="UP000694569"/>
    </source>
</evidence>
<reference evidence="12" key="1">
    <citation type="submission" date="2025-08" db="UniProtKB">
        <authorList>
            <consortium name="Ensembl"/>
        </authorList>
    </citation>
    <scope>IDENTIFICATION</scope>
</reference>
<dbReference type="GO" id="GO:0005886">
    <property type="term" value="C:plasma membrane"/>
    <property type="evidence" value="ECO:0007669"/>
    <property type="project" value="UniProtKB-ARBA"/>
</dbReference>
<keyword evidence="8" id="KW-0675">Receptor</keyword>
<dbReference type="GeneTree" id="ENSGT00940000159829"/>
<evidence type="ECO:0000256" key="7">
    <source>
        <dbReference type="ARBA" id="ARBA00023136"/>
    </source>
</evidence>
<dbReference type="Gene3D" id="2.60.40.10">
    <property type="entry name" value="Immunoglobulins"/>
    <property type="match status" value="4"/>
</dbReference>
<reference evidence="12" key="2">
    <citation type="submission" date="2025-09" db="UniProtKB">
        <authorList>
            <consortium name="Ensembl"/>
        </authorList>
    </citation>
    <scope>IDENTIFICATION</scope>
</reference>
<accession>A0A8C5WG50</accession>
<dbReference type="InterPro" id="IPR036116">
    <property type="entry name" value="FN3_sf"/>
</dbReference>
<dbReference type="SUPFAM" id="SSF49265">
    <property type="entry name" value="Fibronectin type III"/>
    <property type="match status" value="2"/>
</dbReference>
<keyword evidence="4" id="KW-0732">Signal</keyword>
<evidence type="ECO:0000256" key="5">
    <source>
        <dbReference type="ARBA" id="ARBA00022737"/>
    </source>
</evidence>
<evidence type="ECO:0000256" key="9">
    <source>
        <dbReference type="ARBA" id="ARBA00023180"/>
    </source>
</evidence>
<dbReference type="OrthoDB" id="9897281at2759"/>
<dbReference type="Ensembl" id="ENSLLET00000037136.1">
    <property type="protein sequence ID" value="ENSLLEP00000035772.1"/>
    <property type="gene ID" value="ENSLLEG00000022648.1"/>
</dbReference>
<dbReference type="InterPro" id="IPR052672">
    <property type="entry name" value="Type1_Cytokine_Rcpt_Type2"/>
</dbReference>
<evidence type="ECO:0000256" key="4">
    <source>
        <dbReference type="ARBA" id="ARBA00022729"/>
    </source>
</evidence>
<comment type="subcellular location">
    <subcellularLocation>
        <location evidence="1">Membrane</location>
        <topology evidence="1">Single-pass type I membrane protein</topology>
    </subcellularLocation>
</comment>
<feature type="transmembrane region" description="Helical" evidence="10">
    <location>
        <begin position="615"/>
        <end position="638"/>
    </location>
</feature>
<evidence type="ECO:0000256" key="1">
    <source>
        <dbReference type="ARBA" id="ARBA00004479"/>
    </source>
</evidence>
<dbReference type="InterPro" id="IPR013783">
    <property type="entry name" value="Ig-like_fold"/>
</dbReference>
<feature type="domain" description="Fibronectin type-III" evidence="11">
    <location>
        <begin position="520"/>
        <end position="612"/>
    </location>
</feature>
<feature type="domain" description="Fibronectin type-III" evidence="11">
    <location>
        <begin position="418"/>
        <end position="518"/>
    </location>
</feature>
<organism evidence="12 13">
    <name type="scientific">Leptobrachium leishanense</name>
    <name type="common">Leishan spiny toad</name>
    <dbReference type="NCBI Taxonomy" id="445787"/>
    <lineage>
        <taxon>Eukaryota</taxon>
        <taxon>Metazoa</taxon>
        <taxon>Chordata</taxon>
        <taxon>Craniata</taxon>
        <taxon>Vertebrata</taxon>
        <taxon>Euteleostomi</taxon>
        <taxon>Amphibia</taxon>
        <taxon>Batrachia</taxon>
        <taxon>Anura</taxon>
        <taxon>Pelobatoidea</taxon>
        <taxon>Megophryidae</taxon>
        <taxon>Leptobrachium</taxon>
    </lineage>
</organism>
<evidence type="ECO:0000259" key="11">
    <source>
        <dbReference type="PROSITE" id="PS50853"/>
    </source>
</evidence>
<comment type="similarity">
    <text evidence="2">Belongs to the type I cytokine receptor family. Type 2 subfamily.</text>
</comment>
<keyword evidence="3 10" id="KW-0812">Transmembrane</keyword>
<dbReference type="PANTHER" id="PTHR48423:SF2">
    <property type="entry name" value="INTERLEUKIN-12 RECEPTOR SUBUNIT BETA-2"/>
    <property type="match status" value="1"/>
</dbReference>
<keyword evidence="5" id="KW-0677">Repeat</keyword>
<evidence type="ECO:0000256" key="6">
    <source>
        <dbReference type="ARBA" id="ARBA00022989"/>
    </source>
</evidence>
<evidence type="ECO:0000256" key="10">
    <source>
        <dbReference type="SAM" id="Phobius"/>
    </source>
</evidence>
<name>A0A8C5WG50_9ANUR</name>
<evidence type="ECO:0000313" key="12">
    <source>
        <dbReference type="Ensembl" id="ENSLLEP00000035772.1"/>
    </source>
</evidence>
<evidence type="ECO:0000256" key="3">
    <source>
        <dbReference type="ARBA" id="ARBA00022692"/>
    </source>
</evidence>
<sequence length="890" mass="99940">MPKNTDMGVYLFRWGLSSIICIFNVKICRGFGACSGYVTIAPRSVVPVGSDVSIICVATAKNCPRSGSFLFTLNNDGFFTPKRWNQTAAQYDLYKVTEDQTINCFHQCTMGSYRQFVCWETLYVGYAPDRPTNVSCSSKEHSTVMTCTWEKGRKTLITTNFTVHVKNLQTSQYKTYSAKDSLKIKVNKTQDKDFEISVTAENALGRTMSEITPFQLEDRVIPVAPEITKTEIQNETFRVSIRWRNKTADTLRHCELSYHTLRRTDWISTGQQVLDGKENILFMEAVMEANALRVRCREEKGLGYWSDWSVPENISQTAPRGTFEVWRVLGPVYPNGHQEVTILIKTDGPEPPWAKKQGYRVVYKDREVEIPLQTCVESPCKTSVPKGAEKIFVTAYNAFGSSQPRSLFMHHDNDAFPAPRNLMVATRLLASIVVHWGPPTMSESELLWFVVQWEPEACGDKKQPNVSWQIVQKEESQYIITEAIEAGRRVTVSLFAVYTSGISKPSINYGFTQELKPGKGPGQMTVRYSGAESVIEWGEVPLCYRNGFVLHYTLYLRNLSSGSVTRSKSTVRYYSIKNLNPDQLHELCISASTIAGEGPLERCQFLQPSKPLHNYTGLLLGMVCAATVLASITVTLTFKKKIRARIKKYAILLVPKCLCEEYPHIENCEILKNLEKNLEAPVNNLSLADPEITEVEELTPEKPANPPALEYDIGIHEHVGLTEDADSAEIIFPEPTTGYRPQISKTNPLRSDSYCAPPHLLEIPRPGQSWDHANDCADQDVFISDCESGFDLLERGLLLSDVEDGDISRFFQAAPKESEGPGGTTGMRGLICDQQTLRIHGNIDFSYTADYFPQILAKGMQGMDEGCGSPLKMYKYLNAKRKHAPVTLSS</sequence>
<keyword evidence="13" id="KW-1185">Reference proteome</keyword>
<dbReference type="Pfam" id="PF25552">
    <property type="entry name" value="LIFR_D4"/>
    <property type="match status" value="1"/>
</dbReference>
<evidence type="ECO:0000256" key="2">
    <source>
        <dbReference type="ARBA" id="ARBA00008921"/>
    </source>
</evidence>
<proteinExistence type="inferred from homology"/>
<dbReference type="PANTHER" id="PTHR48423">
    <property type="entry name" value="INTERLEUKIN-27 RECEPTOR SUBUNIT ALPHA"/>
    <property type="match status" value="1"/>
</dbReference>
<keyword evidence="9" id="KW-0325">Glycoprotein</keyword>
<dbReference type="InterPro" id="IPR003961">
    <property type="entry name" value="FN3_dom"/>
</dbReference>
<keyword evidence="6 10" id="KW-1133">Transmembrane helix</keyword>
<dbReference type="AlphaFoldDB" id="A0A8C5WG50"/>